<evidence type="ECO:0008006" key="3">
    <source>
        <dbReference type="Google" id="ProtNLM"/>
    </source>
</evidence>
<proteinExistence type="predicted"/>
<dbReference type="Proteomes" id="UP000054630">
    <property type="component" value="Unassembled WGS sequence"/>
</dbReference>
<dbReference type="AlphaFoldDB" id="A0A0V0RYS4"/>
<organism evidence="1 2">
    <name type="scientific">Trichinella nelsoni</name>
    <dbReference type="NCBI Taxonomy" id="6336"/>
    <lineage>
        <taxon>Eukaryota</taxon>
        <taxon>Metazoa</taxon>
        <taxon>Ecdysozoa</taxon>
        <taxon>Nematoda</taxon>
        <taxon>Enoplea</taxon>
        <taxon>Dorylaimia</taxon>
        <taxon>Trichinellida</taxon>
        <taxon>Trichinellidae</taxon>
        <taxon>Trichinella</taxon>
    </lineage>
</organism>
<gene>
    <name evidence="1" type="ORF">T07_13583</name>
</gene>
<evidence type="ECO:0000313" key="2">
    <source>
        <dbReference type="Proteomes" id="UP000054630"/>
    </source>
</evidence>
<reference evidence="1 2" key="1">
    <citation type="submission" date="2015-01" db="EMBL/GenBank/DDBJ databases">
        <title>Evolution of Trichinella species and genotypes.</title>
        <authorList>
            <person name="Korhonen P.K."/>
            <person name="Edoardo P."/>
            <person name="Giuseppe L.R."/>
            <person name="Gasser R.B."/>
        </authorList>
    </citation>
    <scope>NUCLEOTIDE SEQUENCE [LARGE SCALE GENOMIC DNA]</scope>
    <source>
        <strain evidence="1">ISS37</strain>
    </source>
</reference>
<name>A0A0V0RYS4_9BILA</name>
<dbReference type="OrthoDB" id="10454510at2759"/>
<keyword evidence="2" id="KW-1185">Reference proteome</keyword>
<comment type="caution">
    <text evidence="1">The sequence shown here is derived from an EMBL/GenBank/DDBJ whole genome shotgun (WGS) entry which is preliminary data.</text>
</comment>
<dbReference type="EMBL" id="JYDL01000057">
    <property type="protein sequence ID" value="KRX19606.1"/>
    <property type="molecule type" value="Genomic_DNA"/>
</dbReference>
<accession>A0A0V0RYS4</accession>
<protein>
    <recommendedName>
        <fullName evidence="3">Apple domain-containing protein</fullName>
    </recommendedName>
</protein>
<evidence type="ECO:0000313" key="1">
    <source>
        <dbReference type="EMBL" id="KRX19606.1"/>
    </source>
</evidence>
<dbReference type="SUPFAM" id="SSF57414">
    <property type="entry name" value="Hairpin loop containing domain-like"/>
    <property type="match status" value="1"/>
</dbReference>
<sequence>MYHINSYHNHLRFKTDKSFNNSYSTIYVPRLDKVCLLEERNELKMFTSNAPYITTFSNCIAECWLWEDGNTFCIGILYDFPNNYCFLYNRLFKGAGDNSSNTHFYMLRNCLDDLIFPTTLIAFHLANLVENFSEDGIIENVTRINRSRAANQFFLSGVLRCIRVSENNDVANPAAYKLMGMLWQLKQTMLFTFNDPVWTLNMCLHRCRGNMHGESRCSAVLFSRLNRKCKLVSHANDRDKYLIEPSEEFVSILTCAKVAILDILDREMERIDNPEPINFYLEEIRQICKVEFYVLKKLTQWKELRQLNNVATFNKCLLSCIMESMRIPCSAINYSTSGECILLIKGRNDEFFEVKGGTLFGEIIACELGYYHIADGKEERLNNPGCFARRGVYIQFILKP</sequence>